<evidence type="ECO:0000313" key="2">
    <source>
        <dbReference type="EMBL" id="OLP89606.1"/>
    </source>
</evidence>
<sequence length="333" mass="37715">MRRVRFRRQNYNPVLSLLPALDGKKNGTLFTCVDRLKQYDEEYAIYLECPTNMPSMRCADGRYPTMLIESARDLQAMQKVVSGERPCPSVFMVPPGDVPAKGTMIYTENIEMFTSLTVEFAFDYAGNIAGSVQMISYRDLVHSASVVSLHTKSGPISPGGITDLFLIQRCTMPQAYMSHEFESLLQTFLNSHGLNEEVYEEVEWLETHRLASYIMLYVQFLQAVLYFSAHPRVAMCFGWLTRTVKKALWNMVHFFVEIGGHGDGDDDDDDDDDDYDDDDASGDSDGGYDDTDDDIQFIFVDGAEKLSGSMSAMYWVYAASFMLVDAWILEVLE</sequence>
<evidence type="ECO:0000256" key="1">
    <source>
        <dbReference type="SAM" id="MobiDB-lite"/>
    </source>
</evidence>
<feature type="region of interest" description="Disordered" evidence="1">
    <location>
        <begin position="263"/>
        <end position="290"/>
    </location>
</feature>
<dbReference type="OrthoDB" id="444119at2759"/>
<accession>A0A1Q9D383</accession>
<dbReference type="Proteomes" id="UP000186817">
    <property type="component" value="Unassembled WGS sequence"/>
</dbReference>
<proteinExistence type="predicted"/>
<dbReference type="EMBL" id="LSRX01000752">
    <property type="protein sequence ID" value="OLP89606.1"/>
    <property type="molecule type" value="Genomic_DNA"/>
</dbReference>
<organism evidence="2 3">
    <name type="scientific">Symbiodinium microadriaticum</name>
    <name type="common">Dinoflagellate</name>
    <name type="synonym">Zooxanthella microadriatica</name>
    <dbReference type="NCBI Taxonomy" id="2951"/>
    <lineage>
        <taxon>Eukaryota</taxon>
        <taxon>Sar</taxon>
        <taxon>Alveolata</taxon>
        <taxon>Dinophyceae</taxon>
        <taxon>Suessiales</taxon>
        <taxon>Symbiodiniaceae</taxon>
        <taxon>Symbiodinium</taxon>
    </lineage>
</organism>
<evidence type="ECO:0000313" key="3">
    <source>
        <dbReference type="Proteomes" id="UP000186817"/>
    </source>
</evidence>
<keyword evidence="3" id="KW-1185">Reference proteome</keyword>
<feature type="compositionally biased region" description="Acidic residues" evidence="1">
    <location>
        <begin position="264"/>
        <end position="290"/>
    </location>
</feature>
<reference evidence="2 3" key="1">
    <citation type="submission" date="2016-02" db="EMBL/GenBank/DDBJ databases">
        <title>Genome analysis of coral dinoflagellate symbionts highlights evolutionary adaptations to a symbiotic lifestyle.</title>
        <authorList>
            <person name="Aranda M."/>
            <person name="Li Y."/>
            <person name="Liew Y.J."/>
            <person name="Baumgarten S."/>
            <person name="Simakov O."/>
            <person name="Wilson M."/>
            <person name="Piel J."/>
            <person name="Ashoor H."/>
            <person name="Bougouffa S."/>
            <person name="Bajic V.B."/>
            <person name="Ryu T."/>
            <person name="Ravasi T."/>
            <person name="Bayer T."/>
            <person name="Micklem G."/>
            <person name="Kim H."/>
            <person name="Bhak J."/>
            <person name="Lajeunesse T.C."/>
            <person name="Voolstra C.R."/>
        </authorList>
    </citation>
    <scope>NUCLEOTIDE SEQUENCE [LARGE SCALE GENOMIC DNA]</scope>
    <source>
        <strain evidence="2 3">CCMP2467</strain>
    </source>
</reference>
<name>A0A1Q9D383_SYMMI</name>
<comment type="caution">
    <text evidence="2">The sequence shown here is derived from an EMBL/GenBank/DDBJ whole genome shotgun (WGS) entry which is preliminary data.</text>
</comment>
<gene>
    <name evidence="2" type="ORF">AK812_SmicGene28924</name>
</gene>
<protein>
    <submittedName>
        <fullName evidence="2">Uncharacterized protein</fullName>
    </submittedName>
</protein>
<dbReference type="AlphaFoldDB" id="A0A1Q9D383"/>